<dbReference type="GO" id="GO:0008270">
    <property type="term" value="F:zinc ion binding"/>
    <property type="evidence" value="ECO:0007669"/>
    <property type="project" value="UniProtKB-KW"/>
</dbReference>
<evidence type="ECO:0000256" key="2">
    <source>
        <dbReference type="SAM" id="MobiDB-lite"/>
    </source>
</evidence>
<protein>
    <recommendedName>
        <fullName evidence="3">C3H1-type domain-containing protein</fullName>
    </recommendedName>
</protein>
<feature type="region of interest" description="Disordered" evidence="2">
    <location>
        <begin position="738"/>
        <end position="766"/>
    </location>
</feature>
<keyword evidence="5" id="KW-1185">Reference proteome</keyword>
<keyword evidence="1" id="KW-0863">Zinc-finger</keyword>
<gene>
    <name evidence="4" type="ORF">ZIOFF_002760</name>
</gene>
<accession>A0A8J5IMB4</accession>
<evidence type="ECO:0000313" key="5">
    <source>
        <dbReference type="Proteomes" id="UP000734854"/>
    </source>
</evidence>
<feature type="compositionally biased region" description="Basic and acidic residues" evidence="2">
    <location>
        <begin position="1"/>
        <end position="18"/>
    </location>
</feature>
<feature type="domain" description="C3H1-type" evidence="3">
    <location>
        <begin position="248"/>
        <end position="275"/>
    </location>
</feature>
<feature type="compositionally biased region" description="Polar residues" evidence="2">
    <location>
        <begin position="425"/>
        <end position="444"/>
    </location>
</feature>
<proteinExistence type="predicted"/>
<feature type="compositionally biased region" description="Basic and acidic residues" evidence="2">
    <location>
        <begin position="181"/>
        <end position="199"/>
    </location>
</feature>
<feature type="region of interest" description="Disordered" evidence="2">
    <location>
        <begin position="420"/>
        <end position="444"/>
    </location>
</feature>
<comment type="caution">
    <text evidence="4">The sequence shown here is derived from an EMBL/GenBank/DDBJ whole genome shotgun (WGS) entry which is preliminary data.</text>
</comment>
<feature type="zinc finger region" description="C3H1-type" evidence="1">
    <location>
        <begin position="248"/>
        <end position="275"/>
    </location>
</feature>
<feature type="region of interest" description="Disordered" evidence="2">
    <location>
        <begin position="852"/>
        <end position="872"/>
    </location>
</feature>
<evidence type="ECO:0000259" key="3">
    <source>
        <dbReference type="PROSITE" id="PS50103"/>
    </source>
</evidence>
<dbReference type="EMBL" id="JACMSC010000001">
    <property type="protein sequence ID" value="KAG6537665.1"/>
    <property type="molecule type" value="Genomic_DNA"/>
</dbReference>
<feature type="compositionally biased region" description="Polar residues" evidence="2">
    <location>
        <begin position="748"/>
        <end position="761"/>
    </location>
</feature>
<evidence type="ECO:0000313" key="4">
    <source>
        <dbReference type="EMBL" id="KAG6537665.1"/>
    </source>
</evidence>
<dbReference type="PANTHER" id="PTHR36886">
    <property type="entry name" value="PROTEIN FRIGIDA-ESSENTIAL 1"/>
    <property type="match status" value="1"/>
</dbReference>
<name>A0A8J5IMB4_ZINOF</name>
<reference evidence="4 5" key="1">
    <citation type="submission" date="2020-08" db="EMBL/GenBank/DDBJ databases">
        <title>Plant Genome Project.</title>
        <authorList>
            <person name="Zhang R.-G."/>
        </authorList>
    </citation>
    <scope>NUCLEOTIDE SEQUENCE [LARGE SCALE GENOMIC DNA]</scope>
    <source>
        <tissue evidence="4">Rhizome</tissue>
    </source>
</reference>
<dbReference type="InterPro" id="IPR052650">
    <property type="entry name" value="Zinc_finger_CCCH"/>
</dbReference>
<feature type="region of interest" description="Disordered" evidence="2">
    <location>
        <begin position="1"/>
        <end position="69"/>
    </location>
</feature>
<dbReference type="Proteomes" id="UP000734854">
    <property type="component" value="Unassembled WGS sequence"/>
</dbReference>
<keyword evidence="1" id="KW-0862">Zinc</keyword>
<dbReference type="AlphaFoldDB" id="A0A8J5IMB4"/>
<dbReference type="PROSITE" id="PS50103">
    <property type="entry name" value="ZF_C3H1"/>
    <property type="match status" value="1"/>
</dbReference>
<feature type="region of interest" description="Disordered" evidence="2">
    <location>
        <begin position="177"/>
        <end position="222"/>
    </location>
</feature>
<dbReference type="InterPro" id="IPR000571">
    <property type="entry name" value="Znf_CCCH"/>
</dbReference>
<dbReference type="PANTHER" id="PTHR36886:SF7">
    <property type="entry name" value="EXPRESSED PROTEIN"/>
    <property type="match status" value="1"/>
</dbReference>
<sequence length="981" mass="109632">MPGPELLRESNCDARSQNEDGGGQLENVSGHSILMKEPIGVPTQASDEGCNRYSSQSIPNTKDKFTSNNDLQNFSLPLIQSDDDKESSFTEDVSPVRLSPGDAVCAEGVHVPNFVIQDMQGASLVPFQFIQGYASDNSEEKDEIDVTSVRTSSLAGLPNIHTDNKIEFKFASPSILSQRTQTKDARQDSSEPKLDEFGRLVRGGGVSDGDSDDMQYKDKHGNRCGNSSHCYSPLKSFRHNNKFSRRDKEEHSECFNFVQGRCICGASCHFLHPDKGGDRVGVVDPSQQFSTFNVHDHASDLETDNSARKKGRQEFDKPLQEEIYTKPTELNVSTAKYTVSPGSVRENGQSREVNVDVKQEDTDQHFLDRSPQLGTQHVGKLSETFDPSGGDGEEILLESDSSKQVKNITFQSSPSALFKKFDNNPLGQNEQVPQQSPSNKSYEKQSTISVTAICTKSDCSFSQSINPSESDVLLHSQYQIADEQYSQNIQTQNAMGSDFHIPTISQANEFPTRPSSSLMDYPQLYQQNVFPPRNDFAQPSLMPLLQLEFSHPQSVDFSYRPLYHPESSRLPPICLNKYKHKYLWVLLRIYHSIMKPSFWAKKVKSWMHSRENITSTTRESFSNVHSVPGELCNQGFFLSKIFPLSRICLIPTMLKISFAWPHDTSSHFPSVPTGHSLVDPFVQKILPETDLPTQISSITMLKMPISMHHNPFASTFEQRPATTRLGYDASDLGPRLKPSLPNFRLSEEQSSPSITGYTLETSGVPPHFPRKSVSELAGDTLYDPLFDSIEPSGILKKLMLHTTLEDRRIGASELKSVVDDFIEAATYAEVGVVENDSPQLINEKDWSPDNLANTGAGEIDTDQVHSPGKKVKSKDSRSMKLFKIALAEFVKEVLKSSWRQGNMSKEAFKTIVKKTVDKVSRSVATRQIPKTQAKIDQYVESSQRKLLWAMLTRIKWTTPNESAKSVIPDLLHSLVSALCDT</sequence>
<evidence type="ECO:0000256" key="1">
    <source>
        <dbReference type="PROSITE-ProRule" id="PRU00723"/>
    </source>
</evidence>
<feature type="compositionally biased region" description="Polar residues" evidence="2">
    <location>
        <begin position="52"/>
        <end position="69"/>
    </location>
</feature>
<organism evidence="4 5">
    <name type="scientific">Zingiber officinale</name>
    <name type="common">Ginger</name>
    <name type="synonym">Amomum zingiber</name>
    <dbReference type="NCBI Taxonomy" id="94328"/>
    <lineage>
        <taxon>Eukaryota</taxon>
        <taxon>Viridiplantae</taxon>
        <taxon>Streptophyta</taxon>
        <taxon>Embryophyta</taxon>
        <taxon>Tracheophyta</taxon>
        <taxon>Spermatophyta</taxon>
        <taxon>Magnoliopsida</taxon>
        <taxon>Liliopsida</taxon>
        <taxon>Zingiberales</taxon>
        <taxon>Zingiberaceae</taxon>
        <taxon>Zingiber</taxon>
    </lineage>
</organism>
<keyword evidence="1" id="KW-0479">Metal-binding</keyword>